<evidence type="ECO:0008006" key="2">
    <source>
        <dbReference type="Google" id="ProtNLM"/>
    </source>
</evidence>
<protein>
    <recommendedName>
        <fullName evidence="2">DUF1778 domain-containing protein</fullName>
    </recommendedName>
</protein>
<accession>A0A1C3HNK6</accession>
<sequence>MEDERRFAEALIHPPVANAALDRAFERHKHHFGREE</sequence>
<gene>
    <name evidence="1" type="ORF">PWN146_05374</name>
</gene>
<dbReference type="EMBL" id="LT575492">
    <property type="protein sequence ID" value="SAY46605.1"/>
    <property type="molecule type" value="Genomic_DNA"/>
</dbReference>
<name>A0A1C3HNK6_SERMA</name>
<proteinExistence type="predicted"/>
<evidence type="ECO:0000313" key="1">
    <source>
        <dbReference type="EMBL" id="SAY46605.1"/>
    </source>
</evidence>
<organism evidence="1">
    <name type="scientific">Serratia marcescens</name>
    <dbReference type="NCBI Taxonomy" id="615"/>
    <lineage>
        <taxon>Bacteria</taxon>
        <taxon>Pseudomonadati</taxon>
        <taxon>Pseudomonadota</taxon>
        <taxon>Gammaproteobacteria</taxon>
        <taxon>Enterobacterales</taxon>
        <taxon>Yersiniaceae</taxon>
        <taxon>Serratia</taxon>
    </lineage>
</organism>
<reference evidence="1" key="1">
    <citation type="submission" date="2016-05" db="EMBL/GenBank/DDBJ databases">
        <authorList>
            <person name="Lavstsen T."/>
            <person name="Jespersen J.S."/>
        </authorList>
    </citation>
    <scope>NUCLEOTIDE SEQUENCE</scope>
    <source>
        <strain evidence="1">PWN146_assembly</strain>
    </source>
</reference>
<dbReference type="Gene3D" id="1.20.890.30">
    <property type="entry name" value="VCA0319-like"/>
    <property type="match status" value="1"/>
</dbReference>
<dbReference type="AlphaFoldDB" id="A0A1C3HNK6"/>